<reference evidence="3" key="1">
    <citation type="journal article" date="2019" name="Int. J. Syst. Evol. Microbiol.">
        <title>Halobacteriovorax valvorus sp. nov., a novel prokaryotic predator isolated from coastal seawater of China.</title>
        <authorList>
            <person name="Chen M.-X."/>
        </authorList>
    </citation>
    <scope>NUCLEOTIDE SEQUENCE [LARGE SCALE GENOMIC DNA]</scope>
    <source>
        <strain evidence="3">BL9</strain>
    </source>
</reference>
<feature type="signal peptide" evidence="1">
    <location>
        <begin position="1"/>
        <end position="21"/>
    </location>
</feature>
<sequence>MRFFVLTCLILLSSCAGYRFSESNNPFEAQGVNSITIFVVKNHTGISGLSQIYTDEIVETLSSFSSLRVRTGKNYDSDAILLAEITSRKKAGKEVTETGDTLMNDEQKNQLGGNRNAFYLATSGSYQFQIQVTVFKKPNNDEIQFYESFYKIDHSQFPRSIFSKTFDISDSYIIENTVGGIDSAAPLRSVKNRGTFKKSLADGASDFGDDFREVLLYAF</sequence>
<comment type="caution">
    <text evidence="2">The sequence shown here is derived from an EMBL/GenBank/DDBJ whole genome shotgun (WGS) entry which is preliminary data.</text>
</comment>
<organism evidence="2 3">
    <name type="scientific">Halobacteriovorax vibrionivorans</name>
    <dbReference type="NCBI Taxonomy" id="2152716"/>
    <lineage>
        <taxon>Bacteria</taxon>
        <taxon>Pseudomonadati</taxon>
        <taxon>Bdellovibrionota</taxon>
        <taxon>Bacteriovoracia</taxon>
        <taxon>Bacteriovoracales</taxon>
        <taxon>Halobacteriovoraceae</taxon>
        <taxon>Halobacteriovorax</taxon>
    </lineage>
</organism>
<protein>
    <recommendedName>
        <fullName evidence="4">Lipoprotein</fullName>
    </recommendedName>
</protein>
<dbReference type="PROSITE" id="PS51257">
    <property type="entry name" value="PROKAR_LIPOPROTEIN"/>
    <property type="match status" value="1"/>
</dbReference>
<evidence type="ECO:0000313" key="3">
    <source>
        <dbReference type="Proteomes" id="UP000443582"/>
    </source>
</evidence>
<dbReference type="EMBL" id="QDKL01000002">
    <property type="protein sequence ID" value="RZF21922.1"/>
    <property type="molecule type" value="Genomic_DNA"/>
</dbReference>
<proteinExistence type="predicted"/>
<dbReference type="RefSeq" id="WP_115361806.1">
    <property type="nucleotide sequence ID" value="NZ_QDKL01000002.1"/>
</dbReference>
<feature type="chain" id="PRO_5045384729" description="Lipoprotein" evidence="1">
    <location>
        <begin position="22"/>
        <end position="219"/>
    </location>
</feature>
<gene>
    <name evidence="2" type="ORF">DAY19_09540</name>
</gene>
<keyword evidence="1" id="KW-0732">Signal</keyword>
<evidence type="ECO:0008006" key="4">
    <source>
        <dbReference type="Google" id="ProtNLM"/>
    </source>
</evidence>
<keyword evidence="3" id="KW-1185">Reference proteome</keyword>
<name>A0ABY0IKU1_9BACT</name>
<evidence type="ECO:0000313" key="2">
    <source>
        <dbReference type="EMBL" id="RZF21922.1"/>
    </source>
</evidence>
<evidence type="ECO:0000256" key="1">
    <source>
        <dbReference type="SAM" id="SignalP"/>
    </source>
</evidence>
<accession>A0ABY0IKU1</accession>
<dbReference type="Proteomes" id="UP000443582">
    <property type="component" value="Unassembled WGS sequence"/>
</dbReference>